<feature type="non-terminal residue" evidence="2">
    <location>
        <position position="119"/>
    </location>
</feature>
<dbReference type="EMBL" id="DYWI01000206">
    <property type="protein sequence ID" value="HJF66583.1"/>
    <property type="molecule type" value="Genomic_DNA"/>
</dbReference>
<gene>
    <name evidence="2" type="ORF">K8U77_10795</name>
</gene>
<evidence type="ECO:0000313" key="2">
    <source>
        <dbReference type="EMBL" id="HJF66583.1"/>
    </source>
</evidence>
<evidence type="ECO:0000256" key="1">
    <source>
        <dbReference type="SAM" id="MobiDB-lite"/>
    </source>
</evidence>
<protein>
    <submittedName>
        <fullName evidence="2">Uncharacterized protein</fullName>
    </submittedName>
</protein>
<feature type="region of interest" description="Disordered" evidence="1">
    <location>
        <begin position="35"/>
        <end position="119"/>
    </location>
</feature>
<accession>A0A9D2UYT8</accession>
<feature type="compositionally biased region" description="Polar residues" evidence="1">
    <location>
        <begin position="61"/>
        <end position="98"/>
    </location>
</feature>
<organism evidence="2 3">
    <name type="scientific">Slackia equolifaciens</name>
    <dbReference type="NCBI Taxonomy" id="498718"/>
    <lineage>
        <taxon>Bacteria</taxon>
        <taxon>Bacillati</taxon>
        <taxon>Actinomycetota</taxon>
        <taxon>Coriobacteriia</taxon>
        <taxon>Eggerthellales</taxon>
        <taxon>Eggerthellaceae</taxon>
        <taxon>Slackia</taxon>
    </lineage>
</organism>
<sequence length="119" mass="12416">MMRLIELKDTFVGKALAVFVSVLLATSLINVAAFATGEEENSTTPYQETIEDRATEEAPAQTEQVSDDVAQQPTADQSATEQTDGSATVDDSASQASGSDVEATNEASSESGQEKAPAN</sequence>
<reference evidence="2" key="2">
    <citation type="submission" date="2021-09" db="EMBL/GenBank/DDBJ databases">
        <authorList>
            <person name="Gilroy R."/>
        </authorList>
    </citation>
    <scope>NUCLEOTIDE SEQUENCE</scope>
    <source>
        <strain evidence="2">ChiGjej6B6-11269</strain>
    </source>
</reference>
<dbReference type="Proteomes" id="UP000786989">
    <property type="component" value="Unassembled WGS sequence"/>
</dbReference>
<reference evidence="2" key="1">
    <citation type="journal article" date="2021" name="PeerJ">
        <title>Extensive microbial diversity within the chicken gut microbiome revealed by metagenomics and culture.</title>
        <authorList>
            <person name="Gilroy R."/>
            <person name="Ravi A."/>
            <person name="Getino M."/>
            <person name="Pursley I."/>
            <person name="Horton D.L."/>
            <person name="Alikhan N.F."/>
            <person name="Baker D."/>
            <person name="Gharbi K."/>
            <person name="Hall N."/>
            <person name="Watson M."/>
            <person name="Adriaenssens E.M."/>
            <person name="Foster-Nyarko E."/>
            <person name="Jarju S."/>
            <person name="Secka A."/>
            <person name="Antonio M."/>
            <person name="Oren A."/>
            <person name="Chaudhuri R.R."/>
            <person name="La Ragione R."/>
            <person name="Hildebrand F."/>
            <person name="Pallen M.J."/>
        </authorList>
    </citation>
    <scope>NUCLEOTIDE SEQUENCE</scope>
    <source>
        <strain evidence="2">ChiGjej6B6-11269</strain>
    </source>
</reference>
<dbReference type="AlphaFoldDB" id="A0A9D2UYT8"/>
<evidence type="ECO:0000313" key="3">
    <source>
        <dbReference type="Proteomes" id="UP000786989"/>
    </source>
</evidence>
<proteinExistence type="predicted"/>
<name>A0A9D2UYT8_9ACTN</name>
<comment type="caution">
    <text evidence="2">The sequence shown here is derived from an EMBL/GenBank/DDBJ whole genome shotgun (WGS) entry which is preliminary data.</text>
</comment>